<dbReference type="AlphaFoldDB" id="A0A8J8NLB4"/>
<reference evidence="1" key="1">
    <citation type="submission" date="2019-06" db="EMBL/GenBank/DDBJ databases">
        <authorList>
            <person name="Zheng W."/>
        </authorList>
    </citation>
    <scope>NUCLEOTIDE SEQUENCE</scope>
    <source>
        <strain evidence="1">QDHG01</strain>
    </source>
</reference>
<sequence>MRGPSPRTPLQRRVKMLLSLILPSNNHLEMPLNLMPNNLDSKRIRSHLANFKNPLLPTLKKKGAICQ</sequence>
<comment type="caution">
    <text evidence="1">The sequence shown here is derived from an EMBL/GenBank/DDBJ whole genome shotgun (WGS) entry which is preliminary data.</text>
</comment>
<dbReference type="EMBL" id="RRYP01013149">
    <property type="protein sequence ID" value="TNV76680.1"/>
    <property type="molecule type" value="Genomic_DNA"/>
</dbReference>
<gene>
    <name evidence="1" type="ORF">FGO68_gene7822</name>
</gene>
<proteinExistence type="predicted"/>
<accession>A0A8J8NLB4</accession>
<dbReference type="Proteomes" id="UP000785679">
    <property type="component" value="Unassembled WGS sequence"/>
</dbReference>
<name>A0A8J8NLB4_HALGN</name>
<evidence type="ECO:0000313" key="2">
    <source>
        <dbReference type="Proteomes" id="UP000785679"/>
    </source>
</evidence>
<evidence type="ECO:0000313" key="1">
    <source>
        <dbReference type="EMBL" id="TNV76680.1"/>
    </source>
</evidence>
<keyword evidence="2" id="KW-1185">Reference proteome</keyword>
<organism evidence="1 2">
    <name type="scientific">Halteria grandinella</name>
    <dbReference type="NCBI Taxonomy" id="5974"/>
    <lineage>
        <taxon>Eukaryota</taxon>
        <taxon>Sar</taxon>
        <taxon>Alveolata</taxon>
        <taxon>Ciliophora</taxon>
        <taxon>Intramacronucleata</taxon>
        <taxon>Spirotrichea</taxon>
        <taxon>Stichotrichia</taxon>
        <taxon>Sporadotrichida</taxon>
        <taxon>Halteriidae</taxon>
        <taxon>Halteria</taxon>
    </lineage>
</organism>
<protein>
    <submittedName>
        <fullName evidence="1">Uncharacterized protein</fullName>
    </submittedName>
</protein>